<evidence type="ECO:0000256" key="1">
    <source>
        <dbReference type="ARBA" id="ARBA00010699"/>
    </source>
</evidence>
<dbReference type="Pfam" id="PF00551">
    <property type="entry name" value="Formyl_trans_N"/>
    <property type="match status" value="1"/>
</dbReference>
<evidence type="ECO:0000256" key="4">
    <source>
        <dbReference type="ARBA" id="ARBA00022917"/>
    </source>
</evidence>
<dbReference type="CDD" id="cd08704">
    <property type="entry name" value="Met_tRNA_FMT_C"/>
    <property type="match status" value="1"/>
</dbReference>
<evidence type="ECO:0000256" key="5">
    <source>
        <dbReference type="HAMAP-Rule" id="MF_00182"/>
    </source>
</evidence>
<dbReference type="SUPFAM" id="SSF50486">
    <property type="entry name" value="FMT C-terminal domain-like"/>
    <property type="match status" value="1"/>
</dbReference>
<comment type="caution">
    <text evidence="8">The sequence shown here is derived from an EMBL/GenBank/DDBJ whole genome shotgun (WGS) entry which is preliminary data.</text>
</comment>
<dbReference type="GO" id="GO:0005829">
    <property type="term" value="C:cytosol"/>
    <property type="evidence" value="ECO:0007669"/>
    <property type="project" value="TreeGrafter"/>
</dbReference>
<evidence type="ECO:0000259" key="7">
    <source>
        <dbReference type="Pfam" id="PF02911"/>
    </source>
</evidence>
<dbReference type="SUPFAM" id="SSF53328">
    <property type="entry name" value="Formyltransferase"/>
    <property type="match status" value="1"/>
</dbReference>
<evidence type="ECO:0000313" key="9">
    <source>
        <dbReference type="Proteomes" id="UP000824107"/>
    </source>
</evidence>
<reference evidence="8" key="2">
    <citation type="journal article" date="2021" name="PeerJ">
        <title>Extensive microbial diversity within the chicken gut microbiome revealed by metagenomics and culture.</title>
        <authorList>
            <person name="Gilroy R."/>
            <person name="Ravi A."/>
            <person name="Getino M."/>
            <person name="Pursley I."/>
            <person name="Horton D.L."/>
            <person name="Alikhan N.F."/>
            <person name="Baker D."/>
            <person name="Gharbi K."/>
            <person name="Hall N."/>
            <person name="Watson M."/>
            <person name="Adriaenssens E.M."/>
            <person name="Foster-Nyarko E."/>
            <person name="Jarju S."/>
            <person name="Secka A."/>
            <person name="Antonio M."/>
            <person name="Oren A."/>
            <person name="Chaudhuri R.R."/>
            <person name="La Ragione R."/>
            <person name="Hildebrand F."/>
            <person name="Pallen M.J."/>
        </authorList>
    </citation>
    <scope>NUCLEOTIDE SEQUENCE</scope>
    <source>
        <strain evidence="8">ChiW3-316</strain>
    </source>
</reference>
<reference evidence="8" key="1">
    <citation type="submission" date="2020-10" db="EMBL/GenBank/DDBJ databases">
        <authorList>
            <person name="Gilroy R."/>
        </authorList>
    </citation>
    <scope>NUCLEOTIDE SEQUENCE</scope>
    <source>
        <strain evidence="8">ChiW3-316</strain>
    </source>
</reference>
<feature type="binding site" evidence="5">
    <location>
        <begin position="108"/>
        <end position="111"/>
    </location>
    <ligand>
        <name>(6S)-5,6,7,8-tetrahydrofolate</name>
        <dbReference type="ChEBI" id="CHEBI:57453"/>
    </ligand>
</feature>
<accession>A0A9D1M5B0</accession>
<dbReference type="EMBL" id="DVNC01000050">
    <property type="protein sequence ID" value="HIU53832.1"/>
    <property type="molecule type" value="Genomic_DNA"/>
</dbReference>
<feature type="domain" description="Formyl transferase N-terminal" evidence="6">
    <location>
        <begin position="1"/>
        <end position="179"/>
    </location>
</feature>
<feature type="domain" description="Formyl transferase C-terminal" evidence="7">
    <location>
        <begin position="200"/>
        <end position="294"/>
    </location>
</feature>
<dbReference type="Proteomes" id="UP000824107">
    <property type="component" value="Unassembled WGS sequence"/>
</dbReference>
<protein>
    <recommendedName>
        <fullName evidence="2 5">Methionyl-tRNA formyltransferase</fullName>
        <ecNumber evidence="2 5">2.1.2.9</ecNumber>
    </recommendedName>
</protein>
<keyword evidence="3 5" id="KW-0808">Transferase</keyword>
<dbReference type="InterPro" id="IPR005793">
    <property type="entry name" value="Formyl_trans_C"/>
</dbReference>
<dbReference type="PANTHER" id="PTHR11138:SF5">
    <property type="entry name" value="METHIONYL-TRNA FORMYLTRANSFERASE, MITOCHONDRIAL"/>
    <property type="match status" value="1"/>
</dbReference>
<dbReference type="EC" id="2.1.2.9" evidence="2 5"/>
<dbReference type="CDD" id="cd08646">
    <property type="entry name" value="FMT_core_Met-tRNA-FMT_N"/>
    <property type="match status" value="1"/>
</dbReference>
<evidence type="ECO:0000256" key="2">
    <source>
        <dbReference type="ARBA" id="ARBA00012261"/>
    </source>
</evidence>
<name>A0A9D1M5B0_9PROT</name>
<dbReference type="NCBIfam" id="TIGR00460">
    <property type="entry name" value="fmt"/>
    <property type="match status" value="1"/>
</dbReference>
<dbReference type="InterPro" id="IPR005794">
    <property type="entry name" value="Fmt"/>
</dbReference>
<dbReference type="InterPro" id="IPR036477">
    <property type="entry name" value="Formyl_transf_N_sf"/>
</dbReference>
<keyword evidence="4 5" id="KW-0648">Protein biosynthesis</keyword>
<comment type="similarity">
    <text evidence="1 5">Belongs to the Fmt family.</text>
</comment>
<dbReference type="InterPro" id="IPR011034">
    <property type="entry name" value="Formyl_transferase-like_C_sf"/>
</dbReference>
<sequence>MKIVFMGTPDFAVKALEALAARHEVVCVYTREPQEAGRGKKLTKSPVHEFAEAHGILVRTPKTLRSAEAQAELKALQADISVVAAYGLILPQAVIEAFPLGCINIHGSLLPRWRGAAPIQRAIEAGDNESGITIMKVVEKLDAGDMLLKGSVPITAETTGETLHDAMAGLGAELIVKALDNWQNLHAEPQDERLVTYAAKIDKAESRLDFSMPAEVLERKIRAFNPYPAVYFEYGGERYKILRAKVVDESGEAGAILDGAGRLVIACGDKALEVTEIQRQGKKKMPTEELLRGMNFCGRVE</sequence>
<dbReference type="PANTHER" id="PTHR11138">
    <property type="entry name" value="METHIONYL-TRNA FORMYLTRANSFERASE"/>
    <property type="match status" value="1"/>
</dbReference>
<comment type="catalytic activity">
    <reaction evidence="5">
        <text>L-methionyl-tRNA(fMet) + (6R)-10-formyltetrahydrofolate = N-formyl-L-methionyl-tRNA(fMet) + (6S)-5,6,7,8-tetrahydrofolate + H(+)</text>
        <dbReference type="Rhea" id="RHEA:24380"/>
        <dbReference type="Rhea" id="RHEA-COMP:9952"/>
        <dbReference type="Rhea" id="RHEA-COMP:9953"/>
        <dbReference type="ChEBI" id="CHEBI:15378"/>
        <dbReference type="ChEBI" id="CHEBI:57453"/>
        <dbReference type="ChEBI" id="CHEBI:78530"/>
        <dbReference type="ChEBI" id="CHEBI:78844"/>
        <dbReference type="ChEBI" id="CHEBI:195366"/>
        <dbReference type="EC" id="2.1.2.9"/>
    </reaction>
</comment>
<proteinExistence type="inferred from homology"/>
<dbReference type="InterPro" id="IPR001555">
    <property type="entry name" value="GART_AS"/>
</dbReference>
<dbReference type="HAMAP" id="MF_00182">
    <property type="entry name" value="Formyl_trans"/>
    <property type="match status" value="1"/>
</dbReference>
<dbReference type="InterPro" id="IPR002376">
    <property type="entry name" value="Formyl_transf_N"/>
</dbReference>
<dbReference type="Gene3D" id="3.40.50.12230">
    <property type="match status" value="1"/>
</dbReference>
<dbReference type="FunFam" id="3.40.50.12230:FF:000001">
    <property type="entry name" value="Methionyl-tRNA formyltransferase"/>
    <property type="match status" value="1"/>
</dbReference>
<dbReference type="AlphaFoldDB" id="A0A9D1M5B0"/>
<evidence type="ECO:0000259" key="6">
    <source>
        <dbReference type="Pfam" id="PF00551"/>
    </source>
</evidence>
<dbReference type="GO" id="GO:0004479">
    <property type="term" value="F:methionyl-tRNA formyltransferase activity"/>
    <property type="evidence" value="ECO:0007669"/>
    <property type="project" value="UniProtKB-UniRule"/>
</dbReference>
<dbReference type="Pfam" id="PF02911">
    <property type="entry name" value="Formyl_trans_C"/>
    <property type="match status" value="1"/>
</dbReference>
<evidence type="ECO:0000256" key="3">
    <source>
        <dbReference type="ARBA" id="ARBA00022679"/>
    </source>
</evidence>
<evidence type="ECO:0000313" key="8">
    <source>
        <dbReference type="EMBL" id="HIU53832.1"/>
    </source>
</evidence>
<organism evidence="8 9">
    <name type="scientific">Candidatus Scatocola faecipullorum</name>
    <dbReference type="NCBI Taxonomy" id="2840917"/>
    <lineage>
        <taxon>Bacteria</taxon>
        <taxon>Pseudomonadati</taxon>
        <taxon>Pseudomonadota</taxon>
        <taxon>Alphaproteobacteria</taxon>
        <taxon>Rhodospirillales</taxon>
        <taxon>Rhodospirillaceae</taxon>
        <taxon>Rhodospirillaceae incertae sedis</taxon>
        <taxon>Candidatus Scatocola</taxon>
    </lineage>
</organism>
<dbReference type="InterPro" id="IPR044135">
    <property type="entry name" value="Met-tRNA-FMT_C"/>
</dbReference>
<gene>
    <name evidence="5" type="primary">fmt</name>
    <name evidence="8" type="ORF">IAD20_07095</name>
</gene>
<comment type="function">
    <text evidence="5">Attaches a formyl group to the free amino group of methionyl-tRNA(fMet). The formyl group appears to play a dual role in the initiator identity of N-formylmethionyl-tRNA by promoting its recognition by IF2 and preventing the misappropriation of this tRNA by the elongation apparatus.</text>
</comment>
<dbReference type="PROSITE" id="PS00373">
    <property type="entry name" value="GART"/>
    <property type="match status" value="1"/>
</dbReference>
<dbReference type="InterPro" id="IPR041711">
    <property type="entry name" value="Met-tRNA-FMT_N"/>
</dbReference>